<dbReference type="AlphaFoldDB" id="A0A095W0C4"/>
<dbReference type="Gene3D" id="3.30.70.2970">
    <property type="entry name" value="Protein of unknown function (DUF541), domain 2"/>
    <property type="match status" value="1"/>
</dbReference>
<gene>
    <name evidence="2" type="ORF">CRM94_21800</name>
    <name evidence="3" type="ORF">NYZ96_15175</name>
</gene>
<dbReference type="PANTHER" id="PTHR34387:SF1">
    <property type="entry name" value="PERIPLASMIC IMMUNOGENIC PROTEIN"/>
    <property type="match status" value="1"/>
</dbReference>
<dbReference type="Proteomes" id="UP000220629">
    <property type="component" value="Unassembled WGS sequence"/>
</dbReference>
<dbReference type="InterPro" id="IPR052022">
    <property type="entry name" value="26kDa_periplasmic_antigen"/>
</dbReference>
<dbReference type="Proteomes" id="UP001059745">
    <property type="component" value="Chromosome 1"/>
</dbReference>
<reference evidence="2" key="1">
    <citation type="submission" date="2017-09" db="EMBL/GenBank/DDBJ databases">
        <title>FDA dAtabase for Regulatory Grade micrObial Sequences (FDA-ARGOS): Supporting development and validation of Infectious Disease Dx tests.</title>
        <authorList>
            <person name="Minogue T."/>
            <person name="Wolcott M."/>
            <person name="Wasieloski L."/>
            <person name="Aguilar W."/>
            <person name="Moore D."/>
            <person name="Tallon L.J."/>
            <person name="Sadzewicz L."/>
            <person name="Ott S."/>
            <person name="Zhao X."/>
            <person name="Nagaraj S."/>
            <person name="Vavikolanu K."/>
            <person name="Aluvathingal J."/>
            <person name="Nadendla S."/>
            <person name="Sichtig H."/>
        </authorList>
    </citation>
    <scope>NUCLEOTIDE SEQUENCE</scope>
    <source>
        <strain evidence="2">FDAARGOS_390</strain>
    </source>
</reference>
<reference evidence="3" key="3">
    <citation type="submission" date="2022-09" db="EMBL/GenBank/DDBJ databases">
        <title>Genomic of Burkholderia gladioli.</title>
        <authorList>
            <person name="Wu H."/>
        </authorList>
    </citation>
    <scope>NUCLEOTIDE SEQUENCE</scope>
    <source>
        <strain evidence="3">ZN-S4</strain>
    </source>
</reference>
<evidence type="ECO:0000313" key="3">
    <source>
        <dbReference type="EMBL" id="UWX69529.1"/>
    </source>
</evidence>
<dbReference type="Gene3D" id="3.30.110.170">
    <property type="entry name" value="Protein of unknown function (DUF541), domain 1"/>
    <property type="match status" value="1"/>
</dbReference>
<dbReference type="Pfam" id="PF04402">
    <property type="entry name" value="SIMPL"/>
    <property type="match status" value="1"/>
</dbReference>
<dbReference type="PANTHER" id="PTHR34387">
    <property type="entry name" value="SLR1258 PROTEIN"/>
    <property type="match status" value="1"/>
</dbReference>
<proteinExistence type="predicted"/>
<feature type="signal peptide" evidence="1">
    <location>
        <begin position="1"/>
        <end position="21"/>
    </location>
</feature>
<evidence type="ECO:0000313" key="4">
    <source>
        <dbReference type="Proteomes" id="UP000220629"/>
    </source>
</evidence>
<evidence type="ECO:0000313" key="2">
    <source>
        <dbReference type="EMBL" id="PEH37194.1"/>
    </source>
</evidence>
<dbReference type="InterPro" id="IPR007497">
    <property type="entry name" value="SIMPL/DUF541"/>
</dbReference>
<feature type="chain" id="PRO_5011844108" evidence="1">
    <location>
        <begin position="22"/>
        <end position="233"/>
    </location>
</feature>
<dbReference type="EMBL" id="CP104214">
    <property type="protein sequence ID" value="UWX69529.1"/>
    <property type="molecule type" value="Genomic_DNA"/>
</dbReference>
<organism evidence="2 4">
    <name type="scientific">Burkholderia gladioli</name>
    <name type="common">Pseudomonas marginata</name>
    <name type="synonym">Phytomonas marginata</name>
    <dbReference type="NCBI Taxonomy" id="28095"/>
    <lineage>
        <taxon>Bacteria</taxon>
        <taxon>Pseudomonadati</taxon>
        <taxon>Pseudomonadota</taxon>
        <taxon>Betaproteobacteria</taxon>
        <taxon>Burkholderiales</taxon>
        <taxon>Burkholderiaceae</taxon>
        <taxon>Burkholderia</taxon>
    </lineage>
</organism>
<name>A0A095W0C4_BURGA</name>
<dbReference type="GeneID" id="66458859"/>
<accession>A0A095W0C4</accession>
<dbReference type="OMA" id="PRPRMMA"/>
<dbReference type="EMBL" id="PDDY01000004">
    <property type="protein sequence ID" value="PEH37194.1"/>
    <property type="molecule type" value="Genomic_DNA"/>
</dbReference>
<reference evidence="4" key="2">
    <citation type="submission" date="2017-09" db="EMBL/GenBank/DDBJ databases">
        <title>FDA dAtabase for Regulatory Grade micrObial Sequences (FDA-ARGOS): Supporting development and validation of Infectious Disease Dx tests.</title>
        <authorList>
            <person name="Minogue T."/>
            <person name="Wolcott M."/>
            <person name="Wasieloski L."/>
            <person name="Aguilar W."/>
            <person name="Moore D."/>
            <person name="Tallon L."/>
            <person name="Sadzewicz L."/>
            <person name="Ott S."/>
            <person name="Zhao X."/>
            <person name="Nagaraj S."/>
            <person name="Vavikolanu K."/>
            <person name="Aluvathingal J."/>
            <person name="Nadendla S."/>
            <person name="Sichtig H."/>
        </authorList>
    </citation>
    <scope>NUCLEOTIDE SEQUENCE [LARGE SCALE GENOMIC DNA]</scope>
    <source>
        <strain evidence="4">FDAARGOS_390</strain>
    </source>
</reference>
<dbReference type="GO" id="GO:0006974">
    <property type="term" value="P:DNA damage response"/>
    <property type="evidence" value="ECO:0007669"/>
    <property type="project" value="TreeGrafter"/>
</dbReference>
<evidence type="ECO:0000256" key="1">
    <source>
        <dbReference type="SAM" id="SignalP"/>
    </source>
</evidence>
<protein>
    <submittedName>
        <fullName evidence="2">DUF541 domain-containing protein</fullName>
    </submittedName>
    <submittedName>
        <fullName evidence="3">SIMPL domain-containing protein</fullName>
    </submittedName>
</protein>
<sequence length="233" mass="24259">MKKSAAVLALALAAVIPAVQAQVAPQPSGVLSLSAQASTDVPQDVVDITLFYEQEAKDPGSLTTELNRRADAALARARGVSGVTARTGGFSVYPSNDRDGKIAAWRGRTEIVLESRDFTAASKLAGDLASTLQVGNVEFSLSPEAQRAAEQKLTSEAIQSFRNRAAEAAKAFGYSGYAIREVNVGGGRSVQPYPRMMAMDAAPMMAKAAAAPIAVEGGKSTVTVNVNGSVQMK</sequence>
<keyword evidence="1" id="KW-0732">Signal</keyword>
<dbReference type="RefSeq" id="WP_013699082.1">
    <property type="nucleotide sequence ID" value="NZ_CADEPO010000014.1"/>
</dbReference>